<keyword evidence="1" id="KW-0677">Repeat</keyword>
<organism evidence="3 4">
    <name type="scientific">Bugula neritina</name>
    <name type="common">Brown bryozoan</name>
    <name type="synonym">Sertularia neritina</name>
    <dbReference type="NCBI Taxonomy" id="10212"/>
    <lineage>
        <taxon>Eukaryota</taxon>
        <taxon>Metazoa</taxon>
        <taxon>Spiralia</taxon>
        <taxon>Lophotrochozoa</taxon>
        <taxon>Bryozoa</taxon>
        <taxon>Gymnolaemata</taxon>
        <taxon>Cheilostomatida</taxon>
        <taxon>Flustrina</taxon>
        <taxon>Buguloidea</taxon>
        <taxon>Bugulidae</taxon>
        <taxon>Bugula</taxon>
    </lineage>
</organism>
<dbReference type="EMBL" id="VXIV02001556">
    <property type="protein sequence ID" value="KAF6031866.1"/>
    <property type="molecule type" value="Genomic_DNA"/>
</dbReference>
<dbReference type="AlphaFoldDB" id="A0A7J7K2Q3"/>
<dbReference type="PANTHER" id="PTHR23084">
    <property type="entry name" value="PHOSPHATIDYLINOSITOL-4-PHOSPHATE 5-KINASE RELATED"/>
    <property type="match status" value="1"/>
</dbReference>
<dbReference type="FunFam" id="2.20.110.10:FF:000002">
    <property type="entry name" value="Phosphatidylinositol 4-phosphate 5-kinase 8"/>
    <property type="match status" value="1"/>
</dbReference>
<dbReference type="SMART" id="SM00698">
    <property type="entry name" value="MORN"/>
    <property type="match status" value="6"/>
</dbReference>
<dbReference type="Pfam" id="PF02493">
    <property type="entry name" value="MORN"/>
    <property type="match status" value="6"/>
</dbReference>
<dbReference type="Proteomes" id="UP000593567">
    <property type="component" value="Unassembled WGS sequence"/>
</dbReference>
<accession>A0A7J7K2Q3</accession>
<protein>
    <submittedName>
        <fullName evidence="3">MORN1</fullName>
    </submittedName>
</protein>
<proteinExistence type="predicted"/>
<dbReference type="InterPro" id="IPR003409">
    <property type="entry name" value="MORN"/>
</dbReference>
<dbReference type="Gene3D" id="2.20.110.10">
    <property type="entry name" value="Histone H3 K4-specific methyltransferase SET7/9 N-terminal domain"/>
    <property type="match status" value="3"/>
</dbReference>
<feature type="compositionally biased region" description="Low complexity" evidence="2">
    <location>
        <begin position="359"/>
        <end position="375"/>
    </location>
</feature>
<name>A0A7J7K2Q3_BUGNE</name>
<dbReference type="OrthoDB" id="423343at2759"/>
<dbReference type="PANTHER" id="PTHR23084:SF263">
    <property type="entry name" value="MORN REPEAT-CONTAINING PROTEIN 1"/>
    <property type="match status" value="1"/>
</dbReference>
<evidence type="ECO:0000313" key="4">
    <source>
        <dbReference type="Proteomes" id="UP000593567"/>
    </source>
</evidence>
<evidence type="ECO:0000256" key="1">
    <source>
        <dbReference type="ARBA" id="ARBA00022737"/>
    </source>
</evidence>
<sequence>MKDGTFYEGEFKDGEITGHGFKYWAVSRNTYSGQFYMGEIEGDGVMRYSDGSVYEGQWANNKREGKGRLTYPDGSVYEGEFHNNRRHGEGKNYSSDGSVYEGGYVNGKRHGHGVYELPDGTVFDGQWSNDVFNGEGFIKHSSGFTYSGLWVNGRPAELATRIELVDIDSSVGLTIHQGETFSLNIKTVDDDGELIEENGREFKVSAGYKYVPRPPSKENNLFEAIEDVEENLIETPYGYTVLPYPLTDQPIALSHSDTDLSRANTLIEQDETSQAETTTKPEAEAGTEKALEQVASGSSPTPPEGDETLNYQSPQIVKCENGMCSFPTLAFLPPPPLYRPFQQVSEKGGADAKSKQATKKSSAAKPDSKAGSKGSTAKLEVETVCRIGSYVLMIEDVTDPPFLGESLPTLFTVVTVKKKKREPTIIKEKGPKWDTSKHIANAIAMHREETFKRESSQFSET</sequence>
<comment type="caution">
    <text evidence="3">The sequence shown here is derived from an EMBL/GenBank/DDBJ whole genome shotgun (WGS) entry which is preliminary data.</text>
</comment>
<evidence type="ECO:0000256" key="2">
    <source>
        <dbReference type="SAM" id="MobiDB-lite"/>
    </source>
</evidence>
<reference evidence="3" key="1">
    <citation type="submission" date="2020-06" db="EMBL/GenBank/DDBJ databases">
        <title>Draft genome of Bugula neritina, a colonial animal packing powerful symbionts and potential medicines.</title>
        <authorList>
            <person name="Rayko M."/>
        </authorList>
    </citation>
    <scope>NUCLEOTIDE SEQUENCE [LARGE SCALE GENOMIC DNA]</scope>
    <source>
        <strain evidence="3">Kwan_BN1</strain>
    </source>
</reference>
<feature type="compositionally biased region" description="Basic and acidic residues" evidence="2">
    <location>
        <begin position="279"/>
        <end position="291"/>
    </location>
</feature>
<keyword evidence="4" id="KW-1185">Reference proteome</keyword>
<evidence type="ECO:0000313" key="3">
    <source>
        <dbReference type="EMBL" id="KAF6031866.1"/>
    </source>
</evidence>
<dbReference type="SUPFAM" id="SSF82185">
    <property type="entry name" value="Histone H3 K4-specific methyltransferase SET7/9 N-terminal domain"/>
    <property type="match status" value="1"/>
</dbReference>
<feature type="region of interest" description="Disordered" evidence="2">
    <location>
        <begin position="266"/>
        <end position="310"/>
    </location>
</feature>
<feature type="region of interest" description="Disordered" evidence="2">
    <location>
        <begin position="340"/>
        <end position="376"/>
    </location>
</feature>
<gene>
    <name evidence="3" type="ORF">EB796_009768</name>
</gene>